<feature type="domain" description="PAS" evidence="1">
    <location>
        <begin position="221"/>
        <end position="291"/>
    </location>
</feature>
<comment type="caution">
    <text evidence="4">The sequence shown here is derived from an EMBL/GenBank/DDBJ whole genome shotgun (WGS) entry which is preliminary data.</text>
</comment>
<dbReference type="InterPro" id="IPR000014">
    <property type="entry name" value="PAS"/>
</dbReference>
<evidence type="ECO:0000259" key="3">
    <source>
        <dbReference type="PROSITE" id="PS50883"/>
    </source>
</evidence>
<feature type="domain" description="EAL" evidence="3">
    <location>
        <begin position="1"/>
        <end position="206"/>
    </location>
</feature>
<dbReference type="PANTHER" id="PTHR44757:SF4">
    <property type="entry name" value="DIGUANYLATE CYCLASE DGCE-RELATED"/>
    <property type="match status" value="1"/>
</dbReference>
<organism evidence="4 5">
    <name type="scientific">Rhizobium giardinii</name>
    <dbReference type="NCBI Taxonomy" id="56731"/>
    <lineage>
        <taxon>Bacteria</taxon>
        <taxon>Pseudomonadati</taxon>
        <taxon>Pseudomonadota</taxon>
        <taxon>Alphaproteobacteria</taxon>
        <taxon>Hyphomicrobiales</taxon>
        <taxon>Rhizobiaceae</taxon>
        <taxon>Rhizobium/Agrobacterium group</taxon>
        <taxon>Rhizobium</taxon>
    </lineage>
</organism>
<reference evidence="4 5" key="1">
    <citation type="submission" date="2020-08" db="EMBL/GenBank/DDBJ databases">
        <title>Genomic Encyclopedia of Type Strains, Phase IV (KMG-V): Genome sequencing to study the core and pangenomes of soil and plant-associated prokaryotes.</title>
        <authorList>
            <person name="Whitman W."/>
        </authorList>
    </citation>
    <scope>NUCLEOTIDE SEQUENCE [LARGE SCALE GENOMIC DNA]</scope>
    <source>
        <strain evidence="4 5">SEMIA 4084</strain>
    </source>
</reference>
<dbReference type="Gene3D" id="3.30.450.20">
    <property type="entry name" value="PAS domain"/>
    <property type="match status" value="2"/>
</dbReference>
<proteinExistence type="predicted"/>
<dbReference type="CDD" id="cd01948">
    <property type="entry name" value="EAL"/>
    <property type="match status" value="1"/>
</dbReference>
<evidence type="ECO:0000259" key="2">
    <source>
        <dbReference type="PROSITE" id="PS50113"/>
    </source>
</evidence>
<feature type="domain" description="PAC" evidence="2">
    <location>
        <begin position="416"/>
        <end position="468"/>
    </location>
</feature>
<gene>
    <name evidence="4" type="ORF">GGD55_001768</name>
</gene>
<dbReference type="InterPro" id="IPR001610">
    <property type="entry name" value="PAC"/>
</dbReference>
<dbReference type="SUPFAM" id="SSF141868">
    <property type="entry name" value="EAL domain-like"/>
    <property type="match status" value="1"/>
</dbReference>
<dbReference type="InterPro" id="IPR013655">
    <property type="entry name" value="PAS_fold_3"/>
</dbReference>
<protein>
    <submittedName>
        <fullName evidence="4">PAS domain S-box-containing protein</fullName>
    </submittedName>
</protein>
<sequence length="487" mass="53889">MPAIGPVDFIPAAERYGLIGPLTRQILRKGCTQALQFPGEPILAFNLSPLQFRDPDLFDFVMAVIEPTGFPLQRVHIEMTESALIGDDGVALATVERFKSVGIGVALDDFGTGFASLTRLHAFPFETIKIDASFVQTMETDPGSRKIVASVIGLGQSLGMTVVAEGVETEQQATILRRLGCDIAQGWLFGKPAPASEIARSLVPRAGAMPRKSTCVSPLQRFHQLEALYKDAPIALGFADLDLRYVSVNDRLAQILGRPAADLVGRSLTEQLAARHELAITRLIQRIIEKRSIKSREYSNGTTGRSYHISCQCVCDDVGDVIGLSITAIDITQRKAAQVALKADEEHFRRAVELSPNVAWAAKPSGEVDYMSPALGVGEASAMADRIADWYARMHEQDRVRVRQEWLAWLPSQQPFSTEFRIKWNDGEWRWVSSRAKPFFNSRGQLERWYGVISDISDQKVLEAEVARVASLPQENARAAQILKLFR</sequence>
<dbReference type="Pfam" id="PF08447">
    <property type="entry name" value="PAS_3"/>
    <property type="match status" value="1"/>
</dbReference>
<dbReference type="InterPro" id="IPR052155">
    <property type="entry name" value="Biofilm_reg_signaling"/>
</dbReference>
<dbReference type="InterPro" id="IPR035965">
    <property type="entry name" value="PAS-like_dom_sf"/>
</dbReference>
<dbReference type="SMART" id="SM00091">
    <property type="entry name" value="PAS"/>
    <property type="match status" value="2"/>
</dbReference>
<dbReference type="InterPro" id="IPR013656">
    <property type="entry name" value="PAS_4"/>
</dbReference>
<dbReference type="SMART" id="SM00052">
    <property type="entry name" value="EAL"/>
    <property type="match status" value="1"/>
</dbReference>
<evidence type="ECO:0000313" key="5">
    <source>
        <dbReference type="Proteomes" id="UP000585507"/>
    </source>
</evidence>
<dbReference type="InterPro" id="IPR001633">
    <property type="entry name" value="EAL_dom"/>
</dbReference>
<name>A0A7W8X6D0_9HYPH</name>
<dbReference type="Proteomes" id="UP000585507">
    <property type="component" value="Unassembled WGS sequence"/>
</dbReference>
<dbReference type="CDD" id="cd00130">
    <property type="entry name" value="PAS"/>
    <property type="match status" value="2"/>
</dbReference>
<accession>A0A7W8X6D0</accession>
<dbReference type="SMART" id="SM00086">
    <property type="entry name" value="PAC"/>
    <property type="match status" value="1"/>
</dbReference>
<dbReference type="EMBL" id="JACHBK010000003">
    <property type="protein sequence ID" value="MBB5535085.1"/>
    <property type="molecule type" value="Genomic_DNA"/>
</dbReference>
<dbReference type="Pfam" id="PF00563">
    <property type="entry name" value="EAL"/>
    <property type="match status" value="1"/>
</dbReference>
<dbReference type="PANTHER" id="PTHR44757">
    <property type="entry name" value="DIGUANYLATE CYCLASE DGCP"/>
    <property type="match status" value="1"/>
</dbReference>
<dbReference type="PROSITE" id="PS50113">
    <property type="entry name" value="PAC"/>
    <property type="match status" value="1"/>
</dbReference>
<evidence type="ECO:0000313" key="4">
    <source>
        <dbReference type="EMBL" id="MBB5535085.1"/>
    </source>
</evidence>
<dbReference type="PROSITE" id="PS50112">
    <property type="entry name" value="PAS"/>
    <property type="match status" value="1"/>
</dbReference>
<dbReference type="Gene3D" id="3.20.20.450">
    <property type="entry name" value="EAL domain"/>
    <property type="match status" value="1"/>
</dbReference>
<dbReference type="NCBIfam" id="TIGR00229">
    <property type="entry name" value="sensory_box"/>
    <property type="match status" value="2"/>
</dbReference>
<dbReference type="InterPro" id="IPR035919">
    <property type="entry name" value="EAL_sf"/>
</dbReference>
<keyword evidence="5" id="KW-1185">Reference proteome</keyword>
<dbReference type="InterPro" id="IPR000700">
    <property type="entry name" value="PAS-assoc_C"/>
</dbReference>
<dbReference type="AlphaFoldDB" id="A0A7W8X6D0"/>
<dbReference type="Pfam" id="PF08448">
    <property type="entry name" value="PAS_4"/>
    <property type="match status" value="1"/>
</dbReference>
<dbReference type="PROSITE" id="PS50883">
    <property type="entry name" value="EAL"/>
    <property type="match status" value="1"/>
</dbReference>
<evidence type="ECO:0000259" key="1">
    <source>
        <dbReference type="PROSITE" id="PS50112"/>
    </source>
</evidence>
<dbReference type="SUPFAM" id="SSF55785">
    <property type="entry name" value="PYP-like sensor domain (PAS domain)"/>
    <property type="match status" value="2"/>
</dbReference>